<dbReference type="AlphaFoldDB" id="A3HU93"/>
<dbReference type="Pfam" id="PF07876">
    <property type="entry name" value="Dabb"/>
    <property type="match status" value="1"/>
</dbReference>
<dbReference type="InterPro" id="IPR011008">
    <property type="entry name" value="Dimeric_a/b-barrel"/>
</dbReference>
<dbReference type="SMART" id="SM00886">
    <property type="entry name" value="Dabb"/>
    <property type="match status" value="1"/>
</dbReference>
<comment type="caution">
    <text evidence="2">The sequence shown here is derived from an EMBL/GenBank/DDBJ whole genome shotgun (WGS) entry which is preliminary data.</text>
</comment>
<evidence type="ECO:0000313" key="3">
    <source>
        <dbReference type="Proteomes" id="UP000003919"/>
    </source>
</evidence>
<protein>
    <submittedName>
        <fullName evidence="2">Stress responsive A/B Barrel Domain superfamily</fullName>
    </submittedName>
</protein>
<dbReference type="eggNOG" id="ENOG5032U0B">
    <property type="taxonomic scope" value="Bacteria"/>
</dbReference>
<dbReference type="PROSITE" id="PS51502">
    <property type="entry name" value="S_R_A_B_BARREL"/>
    <property type="match status" value="1"/>
</dbReference>
<evidence type="ECO:0000313" key="2">
    <source>
        <dbReference type="EMBL" id="EAZ81715.1"/>
    </source>
</evidence>
<dbReference type="SUPFAM" id="SSF54909">
    <property type="entry name" value="Dimeric alpha+beta barrel"/>
    <property type="match status" value="1"/>
</dbReference>
<name>A3HU93_9BACT</name>
<organism evidence="2 3">
    <name type="scientific">Algoriphagus machipongonensis</name>
    <dbReference type="NCBI Taxonomy" id="388413"/>
    <lineage>
        <taxon>Bacteria</taxon>
        <taxon>Pseudomonadati</taxon>
        <taxon>Bacteroidota</taxon>
        <taxon>Cytophagia</taxon>
        <taxon>Cytophagales</taxon>
        <taxon>Cyclobacteriaceae</taxon>
        <taxon>Algoriphagus</taxon>
    </lineage>
</organism>
<reference evidence="2 3" key="1">
    <citation type="journal article" date="2011" name="J. Bacteriol.">
        <title>Complete genome sequence of Algoriphagus sp. PR1, bacterial prey of a colony-forming choanoflagellate.</title>
        <authorList>
            <person name="Alegado R.A."/>
            <person name="Ferriera S."/>
            <person name="Nusbaum C."/>
            <person name="Young S.K."/>
            <person name="Zeng Q."/>
            <person name="Imamovic A."/>
            <person name="Fairclough S.R."/>
            <person name="King N."/>
        </authorList>
    </citation>
    <scope>NUCLEOTIDE SEQUENCE [LARGE SCALE GENOMIC DNA]</scope>
    <source>
        <strain evidence="2 3">PR1</strain>
    </source>
</reference>
<dbReference type="Gene3D" id="3.30.70.100">
    <property type="match status" value="1"/>
</dbReference>
<dbReference type="OrthoDB" id="9808130at2"/>
<dbReference type="InterPro" id="IPR013097">
    <property type="entry name" value="Dabb"/>
</dbReference>
<dbReference type="Proteomes" id="UP000003919">
    <property type="component" value="Unassembled WGS sequence"/>
</dbReference>
<dbReference type="RefSeq" id="WP_008197699.1">
    <property type="nucleotide sequence ID" value="NZ_CM001023.1"/>
</dbReference>
<proteinExistence type="predicted"/>
<feature type="domain" description="Stress-response A/B barrel" evidence="1">
    <location>
        <begin position="2"/>
        <end position="93"/>
    </location>
</feature>
<keyword evidence="3" id="KW-1185">Reference proteome</keyword>
<dbReference type="EMBL" id="AAXU02000001">
    <property type="protein sequence ID" value="EAZ81715.1"/>
    <property type="molecule type" value="Genomic_DNA"/>
</dbReference>
<sequence length="103" mass="12179">MITHSLFFRLKYPIGSPEEHTFFNALAKLSTISGVENFTILKQISQKNEFDYGLNIEFENQEAFQTFHQNPHHALFFKIYWPDFVEDCMELDFEKADLVDIPN</sequence>
<evidence type="ECO:0000259" key="1">
    <source>
        <dbReference type="PROSITE" id="PS51502"/>
    </source>
</evidence>
<accession>A3HU93</accession>
<dbReference type="HOGENOM" id="CLU_080664_4_2_10"/>
<gene>
    <name evidence="2" type="ORF">ALPR1_00700</name>
</gene>